<evidence type="ECO:0000313" key="2">
    <source>
        <dbReference type="EMBL" id="RDY61473.1"/>
    </source>
</evidence>
<evidence type="ECO:0000256" key="1">
    <source>
        <dbReference type="SAM" id="SignalP"/>
    </source>
</evidence>
<name>A0A371JUI5_9FLAO</name>
<sequence length="177" mass="19881">MKHLITLALVLFAGTVFGQQQNQISSTLLQSIEKDVWVPFMEAYNESNSKKLKSIHSKDIVRVTVDHNQIETGEAYLDHFGGFVENVKERGGQLGIAFAILTTATNENGTLAHQTGYYRFSSKGPDDKALKVQGYGHFNVGLKKENGEWKIWLDSDARTDISHDDFNSQEIIYELEG</sequence>
<protein>
    <submittedName>
        <fullName evidence="2">Nuclear transport factor 2 family protein</fullName>
    </submittedName>
</protein>
<evidence type="ECO:0000313" key="3">
    <source>
        <dbReference type="Proteomes" id="UP000261828"/>
    </source>
</evidence>
<dbReference type="OrthoDB" id="951068at2"/>
<gene>
    <name evidence="2" type="ORF">DX873_04735</name>
</gene>
<dbReference type="Gene3D" id="3.10.450.50">
    <property type="match status" value="1"/>
</dbReference>
<accession>A0A371JUI5</accession>
<organism evidence="2 3">
    <name type="scientific">Flagellimonas nanhaiensis</name>
    <dbReference type="NCBI Taxonomy" id="2292706"/>
    <lineage>
        <taxon>Bacteria</taxon>
        <taxon>Pseudomonadati</taxon>
        <taxon>Bacteroidota</taxon>
        <taxon>Flavobacteriia</taxon>
        <taxon>Flavobacteriales</taxon>
        <taxon>Flavobacteriaceae</taxon>
        <taxon>Flagellimonas</taxon>
    </lineage>
</organism>
<feature type="signal peptide" evidence="1">
    <location>
        <begin position="1"/>
        <end position="18"/>
    </location>
</feature>
<dbReference type="InterPro" id="IPR032710">
    <property type="entry name" value="NTF2-like_dom_sf"/>
</dbReference>
<dbReference type="AlphaFoldDB" id="A0A371JUI5"/>
<proteinExistence type="predicted"/>
<dbReference type="RefSeq" id="WP_116183353.1">
    <property type="nucleotide sequence ID" value="NZ_QTJX01000001.1"/>
</dbReference>
<keyword evidence="3" id="KW-1185">Reference proteome</keyword>
<comment type="caution">
    <text evidence="2">The sequence shown here is derived from an EMBL/GenBank/DDBJ whole genome shotgun (WGS) entry which is preliminary data.</text>
</comment>
<feature type="chain" id="PRO_5016918428" evidence="1">
    <location>
        <begin position="19"/>
        <end position="177"/>
    </location>
</feature>
<dbReference type="Proteomes" id="UP000261828">
    <property type="component" value="Unassembled WGS sequence"/>
</dbReference>
<dbReference type="EMBL" id="QTJX01000001">
    <property type="protein sequence ID" value="RDY61473.1"/>
    <property type="molecule type" value="Genomic_DNA"/>
</dbReference>
<keyword evidence="1" id="KW-0732">Signal</keyword>
<dbReference type="SUPFAM" id="SSF54427">
    <property type="entry name" value="NTF2-like"/>
    <property type="match status" value="1"/>
</dbReference>
<reference evidence="2 3" key="1">
    <citation type="submission" date="2018-08" db="EMBL/GenBank/DDBJ databases">
        <title>Muricauda nanhaiensis sp. nov., isolated from seawater of the South China Sea.</title>
        <authorList>
            <person name="Dang Y."/>
        </authorList>
    </citation>
    <scope>NUCLEOTIDE SEQUENCE [LARGE SCALE GENOMIC DNA]</scope>
    <source>
        <strain evidence="2 3">SM1704</strain>
    </source>
</reference>